<dbReference type="Proteomes" id="UP000663844">
    <property type="component" value="Unassembled WGS sequence"/>
</dbReference>
<feature type="compositionally biased region" description="Acidic residues" evidence="8">
    <location>
        <begin position="636"/>
        <end position="647"/>
    </location>
</feature>
<keyword evidence="2" id="KW-0813">Transport</keyword>
<feature type="domain" description="Ion transport" evidence="10">
    <location>
        <begin position="908"/>
        <end position="1155"/>
    </location>
</feature>
<gene>
    <name evidence="13" type="ORF">JYZ213_LOCUS9086</name>
    <name evidence="14" type="ORF">OXD698_LOCUS11177</name>
</gene>
<dbReference type="InterPro" id="IPR050927">
    <property type="entry name" value="TRPM"/>
</dbReference>
<keyword evidence="5" id="KW-0406">Ion transport</keyword>
<dbReference type="InterPro" id="IPR005821">
    <property type="entry name" value="Ion_trans_dom"/>
</dbReference>
<dbReference type="GO" id="GO:0005886">
    <property type="term" value="C:plasma membrane"/>
    <property type="evidence" value="ECO:0007669"/>
    <property type="project" value="TreeGrafter"/>
</dbReference>
<feature type="region of interest" description="Disordered" evidence="8">
    <location>
        <begin position="1"/>
        <end position="23"/>
    </location>
</feature>
<protein>
    <submittedName>
        <fullName evidence="14">Uncharacterized protein</fullName>
    </submittedName>
</protein>
<evidence type="ECO:0000256" key="2">
    <source>
        <dbReference type="ARBA" id="ARBA00022448"/>
    </source>
</evidence>
<proteinExistence type="predicted"/>
<evidence type="ECO:0000256" key="7">
    <source>
        <dbReference type="ARBA" id="ARBA00023303"/>
    </source>
</evidence>
<evidence type="ECO:0000313" key="14">
    <source>
        <dbReference type="EMBL" id="CAF3684817.1"/>
    </source>
</evidence>
<keyword evidence="6 9" id="KW-0472">Membrane</keyword>
<evidence type="ECO:0000259" key="10">
    <source>
        <dbReference type="Pfam" id="PF00520"/>
    </source>
</evidence>
<dbReference type="GO" id="GO:0099604">
    <property type="term" value="F:ligand-gated calcium channel activity"/>
    <property type="evidence" value="ECO:0007669"/>
    <property type="project" value="TreeGrafter"/>
</dbReference>
<evidence type="ECO:0000256" key="1">
    <source>
        <dbReference type="ARBA" id="ARBA00004141"/>
    </source>
</evidence>
<evidence type="ECO:0000313" key="15">
    <source>
        <dbReference type="Proteomes" id="UP000663844"/>
    </source>
</evidence>
<feature type="transmembrane region" description="Helical" evidence="9">
    <location>
        <begin position="900"/>
        <end position="919"/>
    </location>
</feature>
<evidence type="ECO:0000256" key="9">
    <source>
        <dbReference type="SAM" id="Phobius"/>
    </source>
</evidence>
<sequence length="1380" mass="159218">MATSCCRSTHTSNNNNNTNKNGNECNVELFPISKDGDWSRAIHHDLNIKRRTCTTFIVPKEKNEKKAVTADQSTNDPQCSCKRLRREHSWDLFEKDVNNVKWNKDDHTRSAYNNAYGYIPNTRSHYIRCDIETEPKILAKLMFDVWKVKPPRLIMCIIGGAKYFKLNERLEREFMKGIIQAALKADGWIVTTGFKTGVVQLVGEAIHDHKVTNPRSHITAIGCSKWGAVRNRESLISSKKPSKGTPDPSKNTSNNRKKGEQDLEPNHTHFLLLDDGTYYNYDTGDYRSRFVLDASSYKHKDASNQQHGNLIVPVVTIVVEGGPDTLLTIYKDLRRDIPIVLIDGSGRVPNMLANYLARTESVIHRIGKQEAAGWEKVVDVIDDNDKEKLKTKFQPYESEIRDDLRDIAKGLKDDKAFDELFYCILYCLQPAVRSRILVYSLDGDHDLDDTIFEAIIHANLEKSSVADKASTRKQLLLLALAWDAIEVAKHLIIKEDLSDLDEPTKTELFFEALRRDRSQFVNTFIKLNFDITKMFYEGKTNKPWKLKWDKLADIYNNDHEKNKERLYLLNKCHGGGKIEHKEELDRILRKLIGDYMKPTYSTSVNGPIGRLSLCCGCPQRGRVSDSRTVLYKDDNNYDDDDSEVPDPEEAKKEAQELVYRDLFFWSILTNRIEMSKVLLRHMQTRICAALIASKVLKSYAKFARDNESKDVLRSEAENFEEYAKECLKCCYNCDEAIACEIAIRRINIFGGVSCLQVAVDADDKNFVGQPCCDQLLTNVWYDKLEPLQLTMPKRIALILSLCTFGLLAPFLLSFRKPESETDSIDNFLHNQNKTYGMTVNETEEEEEERKKLLSNEKKKLDNHGINYSDIYTSKSKSFSNRCKKYFHRLKQFHEAPFIKFLYNCASYTFFLLLFSYYLLFNFNIPTDDIPSIHWTEILVIIYVTTMLMEDFRRFLCLENRTFFGKLHNYFVHDLLFSSIRIASYVLFYIGLILRFVYASDDEQLSVAKIILAYDLEIFYIRSLAFLNVAKNLGPKLVMIRKMIIDLFFFICIILIAMLAYGVVSRSMYDFGPDASGNDLAFDGRSIFRHIIYPVYYLMYGSTDSETGALDQNPDMATSIATHILLAFHMLFVNILLINLLIAMFSFTFEAVQRDTDLVWRYERYSLVREYFGRPPLFPPFIIITHFIEIIKLIIRHLPGRKRSSSKPARAKTFKMVGANRKIDKDWSEFESYATNLYARRIVSGQPTSAAALVPSAARQELLSSSADAFNVPSLTSNMDVKAITDEMTSIKKVVGDLRTYAEEMNRCMQWMMDAMDRVKMSKEPKPRLRSALTTSENRKKFYFATLFSNNEAELVIRLLTNGVLLSFENYVDYSEQMQMH</sequence>
<dbReference type="EMBL" id="CAJNOG010000063">
    <property type="protein sequence ID" value="CAF0873404.1"/>
    <property type="molecule type" value="Genomic_DNA"/>
</dbReference>
<keyword evidence="7" id="KW-0407">Ion channel</keyword>
<dbReference type="InterPro" id="IPR057366">
    <property type="entry name" value="TRPM-like"/>
</dbReference>
<organism evidence="14 15">
    <name type="scientific">Adineta steineri</name>
    <dbReference type="NCBI Taxonomy" id="433720"/>
    <lineage>
        <taxon>Eukaryota</taxon>
        <taxon>Metazoa</taxon>
        <taxon>Spiralia</taxon>
        <taxon>Gnathifera</taxon>
        <taxon>Rotifera</taxon>
        <taxon>Eurotatoria</taxon>
        <taxon>Bdelloidea</taxon>
        <taxon>Adinetida</taxon>
        <taxon>Adinetidae</taxon>
        <taxon>Adineta</taxon>
    </lineage>
</organism>
<dbReference type="Pfam" id="PF18139">
    <property type="entry name" value="LSDAT_euk"/>
    <property type="match status" value="1"/>
</dbReference>
<evidence type="ECO:0000259" key="11">
    <source>
        <dbReference type="Pfam" id="PF18139"/>
    </source>
</evidence>
<keyword evidence="3 9" id="KW-0812">Transmembrane</keyword>
<comment type="subcellular location">
    <subcellularLocation>
        <location evidence="1">Membrane</location>
        <topology evidence="1">Multi-pass membrane protein</topology>
    </subcellularLocation>
</comment>
<evidence type="ECO:0000256" key="4">
    <source>
        <dbReference type="ARBA" id="ARBA00022989"/>
    </source>
</evidence>
<feature type="compositionally biased region" description="Basic and acidic residues" evidence="8">
    <location>
        <begin position="257"/>
        <end position="266"/>
    </location>
</feature>
<dbReference type="Pfam" id="PF00520">
    <property type="entry name" value="Ion_trans"/>
    <property type="match status" value="1"/>
</dbReference>
<feature type="region of interest" description="Disordered" evidence="8">
    <location>
        <begin position="631"/>
        <end position="650"/>
    </location>
</feature>
<feature type="transmembrane region" description="Helical" evidence="9">
    <location>
        <begin position="969"/>
        <end position="997"/>
    </location>
</feature>
<evidence type="ECO:0000256" key="6">
    <source>
        <dbReference type="ARBA" id="ARBA00023136"/>
    </source>
</evidence>
<feature type="domain" description="TRPM-like" evidence="12">
    <location>
        <begin position="507"/>
        <end position="769"/>
    </location>
</feature>
<name>A0A818TNX8_9BILA</name>
<accession>A0A818TNX8</accession>
<comment type="caution">
    <text evidence="14">The sequence shown here is derived from an EMBL/GenBank/DDBJ whole genome shotgun (WGS) entry which is preliminary data.</text>
</comment>
<evidence type="ECO:0000313" key="13">
    <source>
        <dbReference type="EMBL" id="CAF0873404.1"/>
    </source>
</evidence>
<feature type="region of interest" description="Disordered" evidence="8">
    <location>
        <begin position="235"/>
        <end position="266"/>
    </location>
</feature>
<keyword evidence="4 9" id="KW-1133">Transmembrane helix</keyword>
<dbReference type="Pfam" id="PF25508">
    <property type="entry name" value="TRPM2"/>
    <property type="match status" value="1"/>
</dbReference>
<feature type="transmembrane region" description="Helical" evidence="9">
    <location>
        <begin position="795"/>
        <end position="814"/>
    </location>
</feature>
<dbReference type="InterPro" id="IPR041491">
    <property type="entry name" value="TRPM_SLOG"/>
</dbReference>
<feature type="transmembrane region" description="Helical" evidence="9">
    <location>
        <begin position="1123"/>
        <end position="1148"/>
    </location>
</feature>
<evidence type="ECO:0000256" key="8">
    <source>
        <dbReference type="SAM" id="MobiDB-lite"/>
    </source>
</evidence>
<feature type="domain" description="TRPM SLOG" evidence="11">
    <location>
        <begin position="125"/>
        <end position="356"/>
    </location>
</feature>
<feature type="transmembrane region" description="Helical" evidence="9">
    <location>
        <begin position="931"/>
        <end position="948"/>
    </location>
</feature>
<reference evidence="14" key="1">
    <citation type="submission" date="2021-02" db="EMBL/GenBank/DDBJ databases">
        <authorList>
            <person name="Nowell W R."/>
        </authorList>
    </citation>
    <scope>NUCLEOTIDE SEQUENCE</scope>
</reference>
<dbReference type="PANTHER" id="PTHR13800">
    <property type="entry name" value="TRANSIENT RECEPTOR POTENTIAL CATION CHANNEL, SUBFAMILY M, MEMBER 6"/>
    <property type="match status" value="1"/>
</dbReference>
<dbReference type="EMBL" id="CAJOAZ010000619">
    <property type="protein sequence ID" value="CAF3684817.1"/>
    <property type="molecule type" value="Genomic_DNA"/>
</dbReference>
<dbReference type="PANTHER" id="PTHR13800:SF12">
    <property type="entry name" value="TRANSIENT RECEPTOR POTENTIAL CATION CHANNEL SUBFAMILY M MEMBER-LIKE 2"/>
    <property type="match status" value="1"/>
</dbReference>
<dbReference type="Proteomes" id="UP000663845">
    <property type="component" value="Unassembled WGS sequence"/>
</dbReference>
<evidence type="ECO:0000259" key="12">
    <source>
        <dbReference type="Pfam" id="PF25508"/>
    </source>
</evidence>
<feature type="transmembrane region" description="Helical" evidence="9">
    <location>
        <begin position="1042"/>
        <end position="1063"/>
    </location>
</feature>
<evidence type="ECO:0000256" key="5">
    <source>
        <dbReference type="ARBA" id="ARBA00023065"/>
    </source>
</evidence>
<evidence type="ECO:0000256" key="3">
    <source>
        <dbReference type="ARBA" id="ARBA00022692"/>
    </source>
</evidence>
<feature type="transmembrane region" description="Helical" evidence="9">
    <location>
        <begin position="1176"/>
        <end position="1194"/>
    </location>
</feature>